<reference evidence="2 3" key="1">
    <citation type="submission" date="2020-07" db="EMBL/GenBank/DDBJ databases">
        <title>Ralstonia phages.</title>
        <authorList>
            <person name="Trotereau A."/>
            <person name="Boyer C."/>
            <person name="Torres-Barcelo C."/>
        </authorList>
    </citation>
    <scope>NUCLEOTIDE SEQUENCE [LARGE SCALE GENOMIC DNA]</scope>
</reference>
<sequence>MTFNRDSSCYRATPRSLQTSKFGCYSTLSTTRRRGIGSVICYAAVAVSAVLIALVLSGCDEAPQNVTGKDGCTVIYTYYGADRQFVRCGGRGAVVPRMDGKIGRKPVTIVSAR</sequence>
<protein>
    <submittedName>
        <fullName evidence="2">Uncharacterized protein</fullName>
    </submittedName>
</protein>
<organism evidence="2 3">
    <name type="scientific">Ralstonia phage Alix</name>
    <dbReference type="NCBI Taxonomy" id="2759718"/>
    <lineage>
        <taxon>Viruses</taxon>
        <taxon>Duplodnaviria</taxon>
        <taxon>Heunggongvirae</taxon>
        <taxon>Uroviricota</taxon>
        <taxon>Caudoviricetes</taxon>
        <taxon>Gervaisevirus</taxon>
        <taxon>Gervaisevirus claudettte</taxon>
    </lineage>
</organism>
<keyword evidence="1" id="KW-0472">Membrane</keyword>
<dbReference type="Proteomes" id="UP000515725">
    <property type="component" value="Segment"/>
</dbReference>
<evidence type="ECO:0000313" key="2">
    <source>
        <dbReference type="EMBL" id="QMV32489.1"/>
    </source>
</evidence>
<name>A0A7G5B866_9CAUD</name>
<dbReference type="EMBL" id="MT740727">
    <property type="protein sequence ID" value="QMV32489.1"/>
    <property type="molecule type" value="Genomic_DNA"/>
</dbReference>
<feature type="transmembrane region" description="Helical" evidence="1">
    <location>
        <begin position="36"/>
        <end position="56"/>
    </location>
</feature>
<evidence type="ECO:0000256" key="1">
    <source>
        <dbReference type="SAM" id="Phobius"/>
    </source>
</evidence>
<proteinExistence type="predicted"/>
<keyword evidence="1" id="KW-0812">Transmembrane</keyword>
<gene>
    <name evidence="2" type="ORF">20A_00040</name>
</gene>
<keyword evidence="1" id="KW-1133">Transmembrane helix</keyword>
<evidence type="ECO:0000313" key="3">
    <source>
        <dbReference type="Proteomes" id="UP000515725"/>
    </source>
</evidence>
<accession>A0A7G5B866</accession>